<dbReference type="RefSeq" id="WP_111346325.1">
    <property type="nucleotide sequence ID" value="NZ_QLII01000001.1"/>
</dbReference>
<dbReference type="EMBL" id="QLII01000001">
    <property type="protein sequence ID" value="RAI76553.1"/>
    <property type="molecule type" value="Genomic_DNA"/>
</dbReference>
<proteinExistence type="predicted"/>
<dbReference type="PROSITE" id="PS51257">
    <property type="entry name" value="PROKAR_LIPOPROTEIN"/>
    <property type="match status" value="1"/>
</dbReference>
<reference evidence="1 2" key="1">
    <citation type="submission" date="2018-06" db="EMBL/GenBank/DDBJ databases">
        <title>Spirosoma sp. HMF3257 Genome sequencing and assembly.</title>
        <authorList>
            <person name="Kang H."/>
            <person name="Cha I."/>
            <person name="Kim H."/>
            <person name="Kang J."/>
            <person name="Joh K."/>
        </authorList>
    </citation>
    <scope>NUCLEOTIDE SEQUENCE [LARGE SCALE GENOMIC DNA]</scope>
    <source>
        <strain evidence="1 2">HMF3257</strain>
    </source>
</reference>
<organism evidence="1 2">
    <name type="scientific">Spirosoma telluris</name>
    <dbReference type="NCBI Taxonomy" id="2183553"/>
    <lineage>
        <taxon>Bacteria</taxon>
        <taxon>Pseudomonadati</taxon>
        <taxon>Bacteroidota</taxon>
        <taxon>Cytophagia</taxon>
        <taxon>Cytophagales</taxon>
        <taxon>Cytophagaceae</taxon>
        <taxon>Spirosoma</taxon>
    </lineage>
</organism>
<accession>A0A327NP42</accession>
<dbReference type="OrthoDB" id="960002at2"/>
<gene>
    <name evidence="1" type="ORF">HMF3257_24620</name>
</gene>
<evidence type="ECO:0000313" key="1">
    <source>
        <dbReference type="EMBL" id="RAI76553.1"/>
    </source>
</evidence>
<evidence type="ECO:0000313" key="2">
    <source>
        <dbReference type="Proteomes" id="UP000249016"/>
    </source>
</evidence>
<name>A0A327NP42_9BACT</name>
<dbReference type="AlphaFoldDB" id="A0A327NP42"/>
<comment type="caution">
    <text evidence="1">The sequence shown here is derived from an EMBL/GenBank/DDBJ whole genome shotgun (WGS) entry which is preliminary data.</text>
</comment>
<keyword evidence="2" id="KW-1185">Reference proteome</keyword>
<sequence length="145" mass="15116">MRLNIINPTAWLAILVISLSFVTGCKKTESVPDPDMASRVAGRYAVTAVTIGSGSQPTTVTGGTVIVVRNGVALDRIDLTLSYATAGTSGSSTFSETKTISLQQSGNAIDLYSGTTKVGTWTTALLTITNYPFNSSTVSFTAAKQ</sequence>
<protein>
    <submittedName>
        <fullName evidence="1">Uncharacterized protein</fullName>
    </submittedName>
</protein>
<dbReference type="Proteomes" id="UP000249016">
    <property type="component" value="Unassembled WGS sequence"/>
</dbReference>